<organism evidence="5 6">
    <name type="scientific">Rubripirellula tenax</name>
    <dbReference type="NCBI Taxonomy" id="2528015"/>
    <lineage>
        <taxon>Bacteria</taxon>
        <taxon>Pseudomonadati</taxon>
        <taxon>Planctomycetota</taxon>
        <taxon>Planctomycetia</taxon>
        <taxon>Pirellulales</taxon>
        <taxon>Pirellulaceae</taxon>
        <taxon>Rubripirellula</taxon>
    </lineage>
</organism>
<comment type="similarity">
    <text evidence="1">Belongs to the bacterial solute-binding protein ModA family.</text>
</comment>
<dbReference type="GO" id="GO:0015689">
    <property type="term" value="P:molybdate ion transport"/>
    <property type="evidence" value="ECO:0007669"/>
    <property type="project" value="InterPro"/>
</dbReference>
<protein>
    <submittedName>
        <fullName evidence="5">Putative binding protein</fullName>
    </submittedName>
</protein>
<gene>
    <name evidence="5" type="ORF">Poly51_24890</name>
</gene>
<dbReference type="InterPro" id="IPR050682">
    <property type="entry name" value="ModA/WtpA"/>
</dbReference>
<dbReference type="GO" id="GO:0046872">
    <property type="term" value="F:metal ion binding"/>
    <property type="evidence" value="ECO:0007669"/>
    <property type="project" value="UniProtKB-KW"/>
</dbReference>
<evidence type="ECO:0000256" key="4">
    <source>
        <dbReference type="PIRSR" id="PIRSR004846-1"/>
    </source>
</evidence>
<dbReference type="PANTHER" id="PTHR30632:SF0">
    <property type="entry name" value="SULFATE-BINDING PROTEIN"/>
    <property type="match status" value="1"/>
</dbReference>
<name>A0A5C6F4A6_9BACT</name>
<dbReference type="InterPro" id="IPR005950">
    <property type="entry name" value="ModA"/>
</dbReference>
<evidence type="ECO:0000313" key="6">
    <source>
        <dbReference type="Proteomes" id="UP000318288"/>
    </source>
</evidence>
<dbReference type="OrthoDB" id="249482at2"/>
<keyword evidence="6" id="KW-1185">Reference proteome</keyword>
<dbReference type="SUPFAM" id="SSF53850">
    <property type="entry name" value="Periplasmic binding protein-like II"/>
    <property type="match status" value="1"/>
</dbReference>
<keyword evidence="2 4" id="KW-0479">Metal-binding</keyword>
<dbReference type="PANTHER" id="PTHR30632">
    <property type="entry name" value="MOLYBDATE-BINDING PERIPLASMIC PROTEIN"/>
    <property type="match status" value="1"/>
</dbReference>
<feature type="binding site" evidence="4">
    <location>
        <position position="78"/>
    </location>
    <ligand>
        <name>molybdate</name>
        <dbReference type="ChEBI" id="CHEBI:36264"/>
    </ligand>
</feature>
<evidence type="ECO:0000256" key="2">
    <source>
        <dbReference type="ARBA" id="ARBA00022723"/>
    </source>
</evidence>
<dbReference type="Gene3D" id="3.40.190.10">
    <property type="entry name" value="Periplasmic binding protein-like II"/>
    <property type="match status" value="2"/>
</dbReference>
<sequence length="272" mass="29427">MTGRSKLIAAMTGSILIWGCALGLLCGADRVQRNASSVSDQRPLVVLCASSNRGVIDACCREYHRRCGDEVVVQYGASQTLLSSIEITNAGDLFLPADDSYLSHAAAQGRISDSFALASMNVVAVVRRDNHKSIATLDDLDRRDIRLSQANPDTAAVGRLTRDRLASIGYWEKIDRATDTYHTSVTEVANDVVLGSADVGFIFDAMLKSYPDLHAIQIEQLVDTTAELGIGILSSSDQRERAIKFVGFLLNDDGGQAIYRQFGFHPAEANGT</sequence>
<dbReference type="GO" id="GO:0030973">
    <property type="term" value="F:molybdate ion binding"/>
    <property type="evidence" value="ECO:0007669"/>
    <property type="project" value="TreeGrafter"/>
</dbReference>
<keyword evidence="3" id="KW-0732">Signal</keyword>
<reference evidence="5 6" key="1">
    <citation type="submission" date="2019-02" db="EMBL/GenBank/DDBJ databases">
        <title>Deep-cultivation of Planctomycetes and their phenomic and genomic characterization uncovers novel biology.</title>
        <authorList>
            <person name="Wiegand S."/>
            <person name="Jogler M."/>
            <person name="Boedeker C."/>
            <person name="Pinto D."/>
            <person name="Vollmers J."/>
            <person name="Rivas-Marin E."/>
            <person name="Kohn T."/>
            <person name="Peeters S.H."/>
            <person name="Heuer A."/>
            <person name="Rast P."/>
            <person name="Oberbeckmann S."/>
            <person name="Bunk B."/>
            <person name="Jeske O."/>
            <person name="Meyerdierks A."/>
            <person name="Storesund J.E."/>
            <person name="Kallscheuer N."/>
            <person name="Luecker S."/>
            <person name="Lage O.M."/>
            <person name="Pohl T."/>
            <person name="Merkel B.J."/>
            <person name="Hornburger P."/>
            <person name="Mueller R.-W."/>
            <person name="Bruemmer F."/>
            <person name="Labrenz M."/>
            <person name="Spormann A.M."/>
            <person name="Op Den Camp H."/>
            <person name="Overmann J."/>
            <person name="Amann R."/>
            <person name="Jetten M.S.M."/>
            <person name="Mascher T."/>
            <person name="Medema M.H."/>
            <person name="Devos D.P."/>
            <person name="Kaster A.-K."/>
            <person name="Ovreas L."/>
            <person name="Rohde M."/>
            <person name="Galperin M.Y."/>
            <person name="Jogler C."/>
        </authorList>
    </citation>
    <scope>NUCLEOTIDE SEQUENCE [LARGE SCALE GENOMIC DNA]</scope>
    <source>
        <strain evidence="5 6">Poly51</strain>
    </source>
</reference>
<evidence type="ECO:0000313" key="5">
    <source>
        <dbReference type="EMBL" id="TWU56573.1"/>
    </source>
</evidence>
<dbReference type="NCBIfam" id="TIGR01256">
    <property type="entry name" value="modA"/>
    <property type="match status" value="1"/>
</dbReference>
<keyword evidence="4" id="KW-0500">Molybdenum</keyword>
<dbReference type="AlphaFoldDB" id="A0A5C6F4A6"/>
<comment type="caution">
    <text evidence="5">The sequence shown here is derived from an EMBL/GenBank/DDBJ whole genome shotgun (WGS) entry which is preliminary data.</text>
</comment>
<feature type="binding site" evidence="4">
    <location>
        <position position="51"/>
    </location>
    <ligand>
        <name>molybdate</name>
        <dbReference type="ChEBI" id="CHEBI:36264"/>
    </ligand>
</feature>
<dbReference type="Pfam" id="PF13531">
    <property type="entry name" value="SBP_bac_11"/>
    <property type="match status" value="1"/>
</dbReference>
<proteinExistence type="inferred from homology"/>
<dbReference type="Proteomes" id="UP000318288">
    <property type="component" value="Unassembled WGS sequence"/>
</dbReference>
<accession>A0A5C6F4A6</accession>
<evidence type="ECO:0000256" key="1">
    <source>
        <dbReference type="ARBA" id="ARBA00009175"/>
    </source>
</evidence>
<dbReference type="EMBL" id="SJPW01000003">
    <property type="protein sequence ID" value="TWU56573.1"/>
    <property type="molecule type" value="Genomic_DNA"/>
</dbReference>
<dbReference type="PIRSF" id="PIRSF004846">
    <property type="entry name" value="ModA"/>
    <property type="match status" value="1"/>
</dbReference>
<feature type="binding site" evidence="4">
    <location>
        <position position="185"/>
    </location>
    <ligand>
        <name>molybdate</name>
        <dbReference type="ChEBI" id="CHEBI:36264"/>
    </ligand>
</feature>
<evidence type="ECO:0000256" key="3">
    <source>
        <dbReference type="ARBA" id="ARBA00022729"/>
    </source>
</evidence>